<keyword evidence="2" id="KW-0472">Membrane</keyword>
<dbReference type="InterPro" id="IPR001638">
    <property type="entry name" value="Solute-binding_3/MltF_N"/>
</dbReference>
<keyword evidence="1" id="KW-0732">Signal</keyword>
<keyword evidence="2" id="KW-0812">Transmembrane</keyword>
<dbReference type="SUPFAM" id="SSF53850">
    <property type="entry name" value="Periplasmic binding protein-like II"/>
    <property type="match status" value="1"/>
</dbReference>
<evidence type="ECO:0000256" key="2">
    <source>
        <dbReference type="SAM" id="Phobius"/>
    </source>
</evidence>
<evidence type="ECO:0000313" key="5">
    <source>
        <dbReference type="Proteomes" id="UP000321311"/>
    </source>
</evidence>
<dbReference type="SMART" id="SM00062">
    <property type="entry name" value="PBPb"/>
    <property type="match status" value="1"/>
</dbReference>
<dbReference type="PANTHER" id="PTHR35936:SF35">
    <property type="entry name" value="L-CYSTINE-BINDING PROTEIN TCYJ"/>
    <property type="match status" value="1"/>
</dbReference>
<dbReference type="Proteomes" id="UP000321311">
    <property type="component" value="Chromosome"/>
</dbReference>
<organism evidence="4 5">
    <name type="scientific">Bartonella krasnovii</name>
    <dbReference type="NCBI Taxonomy" id="2267275"/>
    <lineage>
        <taxon>Bacteria</taxon>
        <taxon>Pseudomonadati</taxon>
        <taxon>Pseudomonadota</taxon>
        <taxon>Alphaproteobacteria</taxon>
        <taxon>Hyphomicrobiales</taxon>
        <taxon>Bartonellaceae</taxon>
        <taxon>Bartonella</taxon>
    </lineage>
</organism>
<sequence>MKQSFILSLKNGGEILKIRKPIHVKHLQWHLRYFLPHNLYTLFIRILFVAGGFLFCSYAEADIAGRLPSFFDSHEYFVQPDTKNITRLRFVTTFDFPPFNFLDQTGHLTGYNIDLLRAICSKLKLEEFCEVEVVPWKELVEHVKNGGAEVIIAGLKETSQTQQDLVFTKSYLRFPARFVASRQFNLDEPISNQLVHLTSGVLSKTIHEKLFHDYFPKAKWRGFKERKELYKALQEHKIDLIFDDGFALSLWFKNQKSIDFYHFVGGPYMAPQLLGQGMQLAVSKKNEKLIAILNYALKSLEEDGKLTELYLRYFPISFY</sequence>
<dbReference type="EMBL" id="CP031844">
    <property type="protein sequence ID" value="QEE13032.1"/>
    <property type="molecule type" value="Genomic_DNA"/>
</dbReference>
<dbReference type="AlphaFoldDB" id="A0A5B9D3H2"/>
<feature type="transmembrane region" description="Helical" evidence="2">
    <location>
        <begin position="39"/>
        <end position="59"/>
    </location>
</feature>
<evidence type="ECO:0000259" key="3">
    <source>
        <dbReference type="SMART" id="SM00062"/>
    </source>
</evidence>
<dbReference type="KEGG" id="barn:D1092_08880"/>
<evidence type="ECO:0000313" key="4">
    <source>
        <dbReference type="EMBL" id="QEE13032.1"/>
    </source>
</evidence>
<dbReference type="PANTHER" id="PTHR35936">
    <property type="entry name" value="MEMBRANE-BOUND LYTIC MUREIN TRANSGLYCOSYLASE F"/>
    <property type="match status" value="1"/>
</dbReference>
<dbReference type="OrthoDB" id="9796586at2"/>
<keyword evidence="2" id="KW-1133">Transmembrane helix</keyword>
<name>A0A5B9D3H2_9HYPH</name>
<dbReference type="Gene3D" id="3.40.190.10">
    <property type="entry name" value="Periplasmic binding protein-like II"/>
    <property type="match status" value="2"/>
</dbReference>
<dbReference type="Pfam" id="PF00497">
    <property type="entry name" value="SBP_bac_3"/>
    <property type="match status" value="1"/>
</dbReference>
<protein>
    <submittedName>
        <fullName evidence="4">Transporter substrate-binding domain-containing protein</fullName>
    </submittedName>
</protein>
<evidence type="ECO:0000256" key="1">
    <source>
        <dbReference type="ARBA" id="ARBA00022729"/>
    </source>
</evidence>
<feature type="domain" description="Solute-binding protein family 3/N-terminal" evidence="3">
    <location>
        <begin position="87"/>
        <end position="317"/>
    </location>
</feature>
<proteinExistence type="predicted"/>
<gene>
    <name evidence="4" type="ORF">D1092_08880</name>
</gene>
<reference evidence="5" key="1">
    <citation type="submission" date="2019-07" db="EMBL/GenBank/DDBJ databases">
        <title>Bartonella kosoyii sp. nov. and Bartonella krasnovii sp. nov., two novel members of the Bartonella elizabethae complex sensu lato, isolated from black rats and wild desert rodent-fleas.</title>
        <authorList>
            <person name="Gutierrez R."/>
            <person name="Shalit T."/>
            <person name="Markus B."/>
            <person name="Yuan C."/>
            <person name="Nachum-Biala Y."/>
            <person name="Elad D."/>
            <person name="Harrus S."/>
        </authorList>
    </citation>
    <scope>NUCLEOTIDE SEQUENCE [LARGE SCALE GENOMIC DNA]</scope>
    <source>
        <strain evidence="5">OE 1-1</strain>
    </source>
</reference>
<dbReference type="CDD" id="cd01001">
    <property type="entry name" value="PBP2_HisJ_LAO_like"/>
    <property type="match status" value="1"/>
</dbReference>
<accession>A0A5B9D3H2</accession>